<feature type="region of interest" description="Disordered" evidence="2">
    <location>
        <begin position="204"/>
        <end position="345"/>
    </location>
</feature>
<evidence type="ECO:0000313" key="4">
    <source>
        <dbReference type="RefSeq" id="XP_006821889.1"/>
    </source>
</evidence>
<feature type="region of interest" description="Disordered" evidence="2">
    <location>
        <begin position="766"/>
        <end position="787"/>
    </location>
</feature>
<feature type="compositionally biased region" description="Basic and acidic residues" evidence="2">
    <location>
        <begin position="305"/>
        <end position="320"/>
    </location>
</feature>
<feature type="region of interest" description="Disordered" evidence="2">
    <location>
        <begin position="429"/>
        <end position="604"/>
    </location>
</feature>
<evidence type="ECO:0000256" key="1">
    <source>
        <dbReference type="ARBA" id="ARBA00008839"/>
    </source>
</evidence>
<feature type="compositionally biased region" description="Basic and acidic residues" evidence="2">
    <location>
        <begin position="280"/>
        <end position="289"/>
    </location>
</feature>
<feature type="compositionally biased region" description="Polar residues" evidence="2">
    <location>
        <begin position="429"/>
        <end position="439"/>
    </location>
</feature>
<feature type="compositionally biased region" description="Basic residues" evidence="2">
    <location>
        <begin position="535"/>
        <end position="544"/>
    </location>
</feature>
<evidence type="ECO:0000256" key="2">
    <source>
        <dbReference type="SAM" id="MobiDB-lite"/>
    </source>
</evidence>
<proteinExistence type="inferred from homology"/>
<feature type="compositionally biased region" description="Polar residues" evidence="2">
    <location>
        <begin position="294"/>
        <end position="304"/>
    </location>
</feature>
<dbReference type="InterPro" id="IPR005026">
    <property type="entry name" value="SAPAP"/>
</dbReference>
<sequence>MEDNDHSPVEDVIDGNTSPKDNNNKLIYCHDDELKSPKELLGEDFVSIAEYNAHLAEEFRRQEHMNNIMADKYRMERLTEKDWKLMYSDRYQENNVDKIWRLTYDADKYYEENVAEKQSLEDRWNFKYADESDVETVDDESDCSQIVTNGPITVLGASVDHVAPRECNSVNDVKSSKSVKHVSDGKPVIVVKPKEKKVADISHNARFNGSPTNSRKVYEEVKRSTTNGTVRARKNSNDGGRQSVNKAGLTRTGSRNSLGSSSPASQRKSGKFTTLVEITLEPKNRENHVKSANRKSSPTQQTKSSIRESRVRSANQEKHARTGSMSPPVASARKALSASTVRSRSVGPHTLLRQVSGQNNEKPASVRQRRAVWECKVVEPPVAKPDAFSPKSGSHPEEDRIVRKTSEKRKSIVAERKAMLFGGTMATNDKSIVTHSTKPNMGAVKKTPKQERERTARRSLPPTPVRVDSTRSTSRMTPPSSARIDVTTSPRRSASTKSESTSHRNSTGATRSAPVLNQKPEKPATTLKYSPPKTHMQKTVKRRSPPPIPVKPDNLSPRKTPPRLPETKPRVRRSPPNVSDSTKTKPPLPQKGNATMKRESLSPRKSHEIIPVLKPLALEDVIKNEEVMQKDNIMPRVENGVDEVDSARIPTVKTDEKGGHYFLRVVGEEEERINKLCKIADDYMKGKELGEEVCGKVRAAIGKAQLLTTKKFKQFRGLCQQNINPSSELITTATDLEGFWDMVMLQVNDVNNMFTELEQLKQNGWKTVQPKQQQKTTKPKQVSGFGL</sequence>
<reference evidence="4" key="1">
    <citation type="submission" date="2025-08" db="UniProtKB">
        <authorList>
            <consortium name="RefSeq"/>
        </authorList>
    </citation>
    <scope>IDENTIFICATION</scope>
    <source>
        <tissue evidence="4">Testes</tissue>
    </source>
</reference>
<feature type="compositionally biased region" description="Polar residues" evidence="2">
    <location>
        <begin position="15"/>
        <end position="24"/>
    </location>
</feature>
<evidence type="ECO:0000313" key="3">
    <source>
        <dbReference type="Proteomes" id="UP000694865"/>
    </source>
</evidence>
<dbReference type="PANTHER" id="PTHR12353:SF31">
    <property type="entry name" value="LD44824P"/>
    <property type="match status" value="1"/>
</dbReference>
<dbReference type="RefSeq" id="XP_006821889.1">
    <property type="nucleotide sequence ID" value="XM_006821826.1"/>
</dbReference>
<dbReference type="GeneID" id="102809954"/>
<gene>
    <name evidence="4" type="primary">LOC102809954</name>
</gene>
<dbReference type="Pfam" id="PF03359">
    <property type="entry name" value="GKAP"/>
    <property type="match status" value="1"/>
</dbReference>
<feature type="compositionally biased region" description="Polar residues" evidence="2">
    <location>
        <begin position="205"/>
        <end position="215"/>
    </location>
</feature>
<name>A0ABM0MPE8_SACKO</name>
<dbReference type="Proteomes" id="UP000694865">
    <property type="component" value="Unplaced"/>
</dbReference>
<keyword evidence="3" id="KW-1185">Reference proteome</keyword>
<feature type="compositionally biased region" description="Polar residues" evidence="2">
    <location>
        <begin position="237"/>
        <end position="267"/>
    </location>
</feature>
<feature type="region of interest" description="Disordered" evidence="2">
    <location>
        <begin position="384"/>
        <end position="408"/>
    </location>
</feature>
<accession>A0ABM0MPE8</accession>
<protein>
    <submittedName>
        <fullName evidence="4">Disks large-associated protein 4-like</fullName>
    </submittedName>
</protein>
<feature type="region of interest" description="Disordered" evidence="2">
    <location>
        <begin position="1"/>
        <end position="24"/>
    </location>
</feature>
<comment type="similarity">
    <text evidence="1">Belongs to the SAPAP family.</text>
</comment>
<feature type="compositionally biased region" description="Basic and acidic residues" evidence="2">
    <location>
        <begin position="394"/>
        <end position="408"/>
    </location>
</feature>
<feature type="compositionally biased region" description="Low complexity" evidence="2">
    <location>
        <begin position="470"/>
        <end position="481"/>
    </location>
</feature>
<feature type="compositionally biased region" description="Polar residues" evidence="2">
    <location>
        <begin position="486"/>
        <end position="510"/>
    </location>
</feature>
<organism evidence="3 4">
    <name type="scientific">Saccoglossus kowalevskii</name>
    <name type="common">Acorn worm</name>
    <dbReference type="NCBI Taxonomy" id="10224"/>
    <lineage>
        <taxon>Eukaryota</taxon>
        <taxon>Metazoa</taxon>
        <taxon>Hemichordata</taxon>
        <taxon>Enteropneusta</taxon>
        <taxon>Harrimaniidae</taxon>
        <taxon>Saccoglossus</taxon>
    </lineage>
</organism>
<dbReference type="PANTHER" id="PTHR12353">
    <property type="entry name" value="DISKS LARGE-ASSOCIATED PROTEIN DAP SAP90/PSD-95-ASSOCIATED PROTEIN"/>
    <property type="match status" value="1"/>
</dbReference>